<sequence length="989" mass="115823">MEELLTHAERFKESLTAHDQDRFGSTTFQDLQRELAAIQRHQLDTKELMNMSRLGMFLDGTKELEKTLDALEFQETREVMACIWGPALHLLKLTTPTERAFDNILDAYEIIGAELPRLLQYAPFFRDCVAAQEFLENIYKDIQRFHTLAYKLFFSLPSKLWQRIHRPIWKDFGNTFKQISDSLALHAKYIKKHGDKIVDKGPHGPENNSRTDSGLFVEDWSEAISDMDYYRSELRKLWRDFEDQEEQRKRKRKLKITSWISSSTKIQRMHEDFRKMRICPNTGRWLFRRYSEVSDWMGEEGKELPESAIWLHGNRGFGKTILASLVVDELESLKTEKRGYVVPPESRTYFFYCQEDDNEHRTHLEILKGILHQMVQADDYMHPFCEDKMSQGGGDNLANAELTQALIEAFVEYTPRQYIIIDGLDECELKETRQTAKFFMELVEKCDKVNQGQLRVMFVSQHTPELKKLLPADDASILLKPTDNAADIREFVKKRIPEFSGSENNAHFNLRVEDKDQIEAIICQQSEDSFLYAHLAIEYLLQQQTKGDLLNKIKEEILPKDLEKIYEKLLGSLKKKILDSQGGEAMWQKSKQLLGWLVCAERTLKWHEIQAILSFDPNVPKIDFDNSMLRQDMERYLGSLVHVLEGGHIRLIHATARRYIVQNKHISEKVVQCQLTSLCLRYLSLPCFTKDYSSSDRRKHAQQGWFSFQDYACSKWHTHIDTVIRECSDIFVADLHSEIETELTTALELFISTHREGMQQDLREDLERGHLNNFEDLPFFENLTFLWNHIYTHQKGNEEERNKVGIEQIDNALRDNRNVLEEFSPTDPALSADDDPEFCIEDQIQHYYGPNLFKCNRTLCRFFHVGYDNKKARDTHDNRHDRPFKCPVLCNSAPIGFSTNKDKDRHVRIYHPELSEGPSNFEALSRRQESGRFTCRLCNKTFTRKINLKGHERSHFGDRPYACSACGKAFARVNDCRRHEKNSCRERNA</sequence>
<gene>
    <name evidence="1" type="ORF">NM208_g3455</name>
</gene>
<accession>A0ACC1SP02</accession>
<evidence type="ECO:0000313" key="2">
    <source>
        <dbReference type="Proteomes" id="UP001148629"/>
    </source>
</evidence>
<dbReference type="Proteomes" id="UP001148629">
    <property type="component" value="Unassembled WGS sequence"/>
</dbReference>
<organism evidence="1 2">
    <name type="scientific">Fusarium decemcellulare</name>
    <dbReference type="NCBI Taxonomy" id="57161"/>
    <lineage>
        <taxon>Eukaryota</taxon>
        <taxon>Fungi</taxon>
        <taxon>Dikarya</taxon>
        <taxon>Ascomycota</taxon>
        <taxon>Pezizomycotina</taxon>
        <taxon>Sordariomycetes</taxon>
        <taxon>Hypocreomycetidae</taxon>
        <taxon>Hypocreales</taxon>
        <taxon>Nectriaceae</taxon>
        <taxon>Fusarium</taxon>
        <taxon>Fusarium decemcellulare species complex</taxon>
    </lineage>
</organism>
<keyword evidence="2" id="KW-1185">Reference proteome</keyword>
<protein>
    <submittedName>
        <fullName evidence="1">Uncharacterized protein</fullName>
    </submittedName>
</protein>
<name>A0ACC1SP02_9HYPO</name>
<proteinExistence type="predicted"/>
<dbReference type="EMBL" id="JANRMS010000234">
    <property type="protein sequence ID" value="KAJ3543651.1"/>
    <property type="molecule type" value="Genomic_DNA"/>
</dbReference>
<comment type="caution">
    <text evidence="1">The sequence shown here is derived from an EMBL/GenBank/DDBJ whole genome shotgun (WGS) entry which is preliminary data.</text>
</comment>
<evidence type="ECO:0000313" key="1">
    <source>
        <dbReference type="EMBL" id="KAJ3543651.1"/>
    </source>
</evidence>
<reference evidence="1" key="1">
    <citation type="submission" date="2022-08" db="EMBL/GenBank/DDBJ databases">
        <title>Genome Sequence of Fusarium decemcellulare.</title>
        <authorList>
            <person name="Buettner E."/>
        </authorList>
    </citation>
    <scope>NUCLEOTIDE SEQUENCE</scope>
    <source>
        <strain evidence="1">Babe19</strain>
    </source>
</reference>